<keyword evidence="3" id="KW-1185">Reference proteome</keyword>
<proteinExistence type="predicted"/>
<sequence>MKKPTNIKTIVVPVLLLVSSYLFAQNYEPFTPRFNEDLKGDIVLIGNNILGPDNNAFNDNTVFNHNVNMRYIDIDGDPTTYSSSSADLDIPNSGCYQIIYAGLYWSAVTNGPESITDVKFRGPTGGYNDVSGTIIYEANGVSVDGGNSFSYACFADVTDIVRNLGTDLGTYTVANVSSAEGETATFTPFNGTGYSAGWSLFVVYEDPVLPGKSITSFDGFSAISVAGGNPQLDIPVSGFRTIPAPAPVRANFAFATIEGDNPIPGDGLSLNGVSLSTVDRPVDNFFNSSVTQLNATPVNNRMPNSTNTLGFDTGVMAVPNPNNSVIANDATSATISLETSGDTYFQYFFALAVDIIEPNIVLTKVVEDPMGNDIGGQLVNLGDELNYVIGFQNTGNDDATNLIIRDILPINIEFNYPEDIVSLPAGVTVQSYDVVTRELIFSVDNSVVEENDPVLEIIFKVQVVSSCSLLTDACSNIISNQAFSIYNGTLNPAFTISDDPSFSSNTGCLFTPGATNFLADLNCTFNEDVILCGASTTLTAGDGYDSYSWSTNPSGTPVIGTSQTITVTETGIYYVQNTAIAPCQSTSQQFNVITFGANVTNPVLAYADQIVTCPDDGKLLPNIFLCGANDLRFIQTGITDTTSIIWERLDETSCAAVVNPDCANEDSSCVWNEVANGPDYLVDTAGQYRLTLNYSGGCFNQFFFNVYENLLVPNVNAQDIICTTPGQITVGGVPSGYEFSIDGTNYQPSNVFSVAVAGIYTVYIRQIGVTPNPCIFTVPDVQIRDRDFTVSTIIEQPLCYGELGNVTIAANDVDPQYSFSISNGGTLVNSVGPIQESDYTFNNLNPGIYTVNVSTENGCVYSGDIEIIEPPLLTVTAALTTPLTCTDGEITIYPEGGTPPYFYFINSTTDFQTTPIVPVTSPGVYDITVIDSNNCSAMTSITVEVIPEPDFTISQTNILCSGSDNGSINIDVINANGNSIMYSIDNGVTYVNSSVFTELPAGNYEVIIQYSVNTQVCITEPQTIIITETSPIVGGVSLSAPYTCNSTGTLTVTGVSGGIAPYTYSLDGVNYQTSNNFTGLTSGTYTVTIQDSNNCFSALSPITIDNLDPPTDLEFNHTPLSCPTNTSSITIDSVTGGVTPLEYQIIAPAASVTAYQSSNVFTGLSPNTYTIQVRDSNNCVYSESYTIPPLPELGISTNIAKGLDCSINPEGIITGIILNGTAPFTYAVSFNGGAYTNLGTVTSPFAYNATSAGAYQFEITDANGCIVESSINTINAINPVTASINTINPTCNGDSNGSIDISASTGQAPFLYSIDGGATFVTTSVFGGLSAGSYSYVVRDDLGCEALGTINLVDPLPIDVSIVRNPIQCNSNIPGSIDVTINSGGVAPFTYRLFDNTSTQVDSNVNTTSLTHSFTGLSFGDYTVTIVDSNGCEFRSNTLRIETPPNINLTGNASTGSCATGATVDIEVITGVAPYTYSIFGQPATTFGPTSSTTHSFTGLNHGVTYQFQVVDAGGCFSIIEVTTPVLSPINVSALTASNVSCNGADDGTLDFTISNYDSSVTSIYYEIQDALTNTPIIPAINGTINGLTGAPTNATITGLSAGNYTLFVREADGTLCTTAQSFQITEPIQPLIASVTSITNATCNIDAQLTITASGGTAPYMYAVGAPGFIPITGDFNSNNVVELDYNIQTIWDIVIRDANGCEFRLNETIDIDLEPVIQAMVNNECSAVEGNFEIDVTLTSPGIPPYTYSIDGGAFQTQSAPFTITNVFSGNHTIEVSDANGCGNIINVSITAPIDLIPSITNLPSCNNNDGEITINGVGGSGNYTYSISPNLSSINLIGNIFSGVPSGTYTVTITDATTTCFNTVEVLIPEAIPAIFTTNITDVACFGDTTGAFDINVSGYTGAYTYEVFDDLGNSVLGPIATNTSTNPETVSGLPAGMFTIIINETESPFCTSTGNVIISSPAEVVSVIATKTSNVTCNNDSGTIVASASGGTGNYEYELTGPISVAYSSNSTFENLSSGTYTVSVRDANGCVNSDTIILSVPPPIDGTVTPSTTLLSCFGDTNAEITITNVTGGQGLNYLYTLNTLSPTVTSSGPQTYPTFNGLGAGTYTIDITDGLDCTYTSVEVTITEPLPVVASLVKETSQTCFTESTLTLTASGGTGSYTYSSDETFTTVLGTFANSVTFSVPAGTYQYYVRDANGCDALVSNEIIIDPLPSLEVNIDATNAEINCVGDNTGVIIANAQGGLGNYTYTLQDSSGNDIVGAIQNSPGVFTELPVGNYQVYVTSGDCDAISVPESITEPNAPLVVNFTITEITCSGNNDGMLTINASGGTGIIKYAISPQLNQFFDEPIFENLASGDYQFIAQDELGCFQLFDFTIEEPVPVSLSIVPNSIFPEVCSGEVNGEFSIEISGGNLPYSVSLDDINGNYITGTATQTQFDFINLEGGDHVVYVRDSQGCESEWNITFPESVLLSPELTIEYTCENNITRNTVTVTIDGSNANTSDIDYSLNNGPYQPSNVFVNVTPGIDHYIDVRHTNGCIQRTEVFDITEFEPVELVLGGENLNEIVAIASGGSGIYEFTLNGESQGNTNTFIIFESGNYTVTVTDSNGCMASATRFYEFVDICIPDYFTPNGDGVLDGFGPGCAEQYRNLTFDIFDRYGRKIATLNVDEKWDGKYNGVELPTGDYWYVINLNDNRDARNFVGHFTLYR</sequence>
<keyword evidence="1" id="KW-0732">Signal</keyword>
<evidence type="ECO:0000313" key="3">
    <source>
        <dbReference type="Proteomes" id="UP000778797"/>
    </source>
</evidence>
<dbReference type="EMBL" id="JAFMPT010000009">
    <property type="protein sequence ID" value="MCC1484564.1"/>
    <property type="molecule type" value="Genomic_DNA"/>
</dbReference>
<organism evidence="2 3">
    <name type="scientific">Winogradskyella immobilis</name>
    <dbReference type="NCBI Taxonomy" id="2816852"/>
    <lineage>
        <taxon>Bacteria</taxon>
        <taxon>Pseudomonadati</taxon>
        <taxon>Bacteroidota</taxon>
        <taxon>Flavobacteriia</taxon>
        <taxon>Flavobacteriales</taxon>
        <taxon>Flavobacteriaceae</taxon>
        <taxon>Winogradskyella</taxon>
    </lineage>
</organism>
<dbReference type="InterPro" id="IPR026341">
    <property type="entry name" value="T9SS_type_B"/>
</dbReference>
<name>A0ABS8EMX4_9FLAO</name>
<comment type="caution">
    <text evidence="2">The sequence shown here is derived from an EMBL/GenBank/DDBJ whole genome shotgun (WGS) entry which is preliminary data.</text>
</comment>
<evidence type="ECO:0000313" key="2">
    <source>
        <dbReference type="EMBL" id="MCC1484564.1"/>
    </source>
</evidence>
<dbReference type="NCBIfam" id="TIGR04131">
    <property type="entry name" value="Bac_Flav_CTERM"/>
    <property type="match status" value="1"/>
</dbReference>
<gene>
    <name evidence="2" type="ORF">J1C55_08195</name>
</gene>
<reference evidence="2" key="2">
    <citation type="submission" date="2021-10" db="EMBL/GenBank/DDBJ databases">
        <title>Genome of Winogradskyella sp. E313.</title>
        <authorList>
            <person name="Zhou Y."/>
        </authorList>
    </citation>
    <scope>NUCLEOTIDE SEQUENCE</scope>
    <source>
        <strain evidence="2">E313</strain>
    </source>
</reference>
<feature type="chain" id="PRO_5047370315" evidence="1">
    <location>
        <begin position="25"/>
        <end position="2713"/>
    </location>
</feature>
<dbReference type="InterPro" id="IPR025667">
    <property type="entry name" value="SprB_repeat"/>
</dbReference>
<dbReference type="Pfam" id="PF13585">
    <property type="entry name" value="CHU_C"/>
    <property type="match status" value="1"/>
</dbReference>
<reference evidence="2" key="1">
    <citation type="submission" date="2021-03" db="EMBL/GenBank/DDBJ databases">
        <authorList>
            <person name="Ping X."/>
        </authorList>
    </citation>
    <scope>NUCLEOTIDE SEQUENCE</scope>
    <source>
        <strain evidence="2">E313</strain>
    </source>
</reference>
<dbReference type="RefSeq" id="WP_227477012.1">
    <property type="nucleotide sequence ID" value="NZ_JAFMPT010000009.1"/>
</dbReference>
<feature type="signal peptide" evidence="1">
    <location>
        <begin position="1"/>
        <end position="24"/>
    </location>
</feature>
<dbReference type="InterPro" id="IPR047589">
    <property type="entry name" value="DUF11_rpt"/>
</dbReference>
<evidence type="ECO:0000256" key="1">
    <source>
        <dbReference type="SAM" id="SignalP"/>
    </source>
</evidence>
<accession>A0ABS8EMX4</accession>
<dbReference type="Proteomes" id="UP000778797">
    <property type="component" value="Unassembled WGS sequence"/>
</dbReference>
<dbReference type="NCBIfam" id="TIGR01451">
    <property type="entry name" value="B_ant_repeat"/>
    <property type="match status" value="1"/>
</dbReference>
<dbReference type="Pfam" id="PF13573">
    <property type="entry name" value="SprB"/>
    <property type="match status" value="11"/>
</dbReference>
<protein>
    <submittedName>
        <fullName evidence="2">T9SS type B sorting domain-containing protein</fullName>
    </submittedName>
</protein>